<dbReference type="InterPro" id="IPR013830">
    <property type="entry name" value="SGNH_hydro"/>
</dbReference>
<keyword evidence="3" id="KW-0732">Signal</keyword>
<dbReference type="Gene3D" id="3.40.50.1110">
    <property type="entry name" value="SGNH hydrolase"/>
    <property type="match status" value="1"/>
</dbReference>
<evidence type="ECO:0000256" key="1">
    <source>
        <dbReference type="ARBA" id="ARBA00008668"/>
    </source>
</evidence>
<dbReference type="GO" id="GO:0016788">
    <property type="term" value="F:hydrolase activity, acting on ester bonds"/>
    <property type="evidence" value="ECO:0007669"/>
    <property type="project" value="UniProtKB-ARBA"/>
</dbReference>
<evidence type="ECO:0000256" key="2">
    <source>
        <dbReference type="ARBA" id="ARBA00022801"/>
    </source>
</evidence>
<name>A0A5N5ILM6_9FLAO</name>
<proteinExistence type="inferred from homology"/>
<evidence type="ECO:0000313" key="5">
    <source>
        <dbReference type="EMBL" id="KAB5485729.1"/>
    </source>
</evidence>
<accession>A0A5N5ILM6</accession>
<feature type="domain" description="SGNH hydrolase-type esterase" evidence="4">
    <location>
        <begin position="27"/>
        <end position="218"/>
    </location>
</feature>
<feature type="signal peptide" evidence="3">
    <location>
        <begin position="1"/>
        <end position="19"/>
    </location>
</feature>
<dbReference type="Proteomes" id="UP000319204">
    <property type="component" value="Unassembled WGS sequence"/>
</dbReference>
<keyword evidence="6" id="KW-1185">Reference proteome</keyword>
<dbReference type="RefSeq" id="WP_151891276.1">
    <property type="nucleotide sequence ID" value="NZ_VNIK02000011.1"/>
</dbReference>
<dbReference type="PANTHER" id="PTHR43695:SF1">
    <property type="entry name" value="RHAMNOGALACTURONAN ACETYLESTERASE"/>
    <property type="match status" value="1"/>
</dbReference>
<dbReference type="OrthoDB" id="9807041at2"/>
<protein>
    <submittedName>
        <fullName evidence="5">Rhamnogalacturonan acetylesterase</fullName>
    </submittedName>
</protein>
<dbReference type="EMBL" id="VNIK02000011">
    <property type="protein sequence ID" value="KAB5485729.1"/>
    <property type="molecule type" value="Genomic_DNA"/>
</dbReference>
<comment type="caution">
    <text evidence="5">The sequence shown here is derived from an EMBL/GenBank/DDBJ whole genome shotgun (WGS) entry which is preliminary data.</text>
</comment>
<evidence type="ECO:0000256" key="3">
    <source>
        <dbReference type="SAM" id="SignalP"/>
    </source>
</evidence>
<dbReference type="PANTHER" id="PTHR43695">
    <property type="entry name" value="PUTATIVE (AFU_ORTHOLOGUE AFUA_2G17250)-RELATED"/>
    <property type="match status" value="1"/>
</dbReference>
<dbReference type="InterPro" id="IPR037459">
    <property type="entry name" value="RhgT-like"/>
</dbReference>
<sequence>MRKLLLLIPLLLAFSIPQHTPTIHLAGDSTMANKPYTPNNPEKGWGQVLPLYMEGIQVKNYAINGRATKDFRAEGHWDRLLDGVRPGDYVIIQFGHNDESPSKGELRYSTPEQYKANLKQFVLDAREKQGTPILATSITRRKFENGTLVYTHGVYPDKVREVAKEMEVPLLEMEERTRELVTTFGEERSKQLFLHYLPGEYAIFPEGEADDTHLSPTGAFAVCDLAVDELKKAVPELMAYFKP</sequence>
<organism evidence="5 6">
    <name type="scientific">Flagellimonas hadalis</name>
    <dbReference type="NCBI Taxonomy" id="2597517"/>
    <lineage>
        <taxon>Bacteria</taxon>
        <taxon>Pseudomonadati</taxon>
        <taxon>Bacteroidota</taxon>
        <taxon>Flavobacteriia</taxon>
        <taxon>Flavobacteriales</taxon>
        <taxon>Flavobacteriaceae</taxon>
        <taxon>Flagellimonas</taxon>
    </lineage>
</organism>
<dbReference type="InterPro" id="IPR036514">
    <property type="entry name" value="SGNH_hydro_sf"/>
</dbReference>
<evidence type="ECO:0000313" key="6">
    <source>
        <dbReference type="Proteomes" id="UP000319204"/>
    </source>
</evidence>
<dbReference type="CDD" id="cd01821">
    <property type="entry name" value="Rhamnogalacturan_acetylesterase_like"/>
    <property type="match status" value="1"/>
</dbReference>
<evidence type="ECO:0000259" key="4">
    <source>
        <dbReference type="Pfam" id="PF13472"/>
    </source>
</evidence>
<keyword evidence="2" id="KW-0378">Hydrolase</keyword>
<dbReference type="Pfam" id="PF13472">
    <property type="entry name" value="Lipase_GDSL_2"/>
    <property type="match status" value="1"/>
</dbReference>
<gene>
    <name evidence="5" type="ORF">FOT42_014615</name>
</gene>
<feature type="chain" id="PRO_5024331249" evidence="3">
    <location>
        <begin position="20"/>
        <end position="243"/>
    </location>
</feature>
<dbReference type="AlphaFoldDB" id="A0A5N5ILM6"/>
<reference evidence="5" key="1">
    <citation type="submission" date="2019-10" db="EMBL/GenBank/DDBJ databases">
        <title>Muricauda hadale sp. nov., a piezophilic bacterium isolated from hadopelagic water of the Mariana Trench.</title>
        <authorList>
            <person name="Wei Y."/>
        </authorList>
    </citation>
    <scope>NUCLEOTIDE SEQUENCE [LARGE SCALE GENOMIC DNA]</scope>
    <source>
        <strain evidence="5">MT-229</strain>
    </source>
</reference>
<comment type="similarity">
    <text evidence="1">Belongs to the 'GDSL' lipolytic enzyme family.</text>
</comment>
<dbReference type="SUPFAM" id="SSF52266">
    <property type="entry name" value="SGNH hydrolase"/>
    <property type="match status" value="1"/>
</dbReference>